<dbReference type="SUPFAM" id="SSF50965">
    <property type="entry name" value="Galactose oxidase, central domain"/>
    <property type="match status" value="1"/>
</dbReference>
<feature type="region of interest" description="Disordered" evidence="4">
    <location>
        <begin position="350"/>
        <end position="391"/>
    </location>
</feature>
<keyword evidence="3" id="KW-0175">Coiled coil</keyword>
<reference evidence="5" key="1">
    <citation type="submission" date="2022-01" db="EMBL/GenBank/DDBJ databases">
        <authorList>
            <person name="Braso-Vives M."/>
        </authorList>
    </citation>
    <scope>NUCLEOTIDE SEQUENCE</scope>
</reference>
<name>A0A8J9YX72_BRALA</name>
<protein>
    <submittedName>
        <fullName evidence="5">HCFC1 protein</fullName>
    </submittedName>
</protein>
<sequence>MAVASCIWVKKDIHGTPPSPRNSHAMTMVGSIGFLFGGSTCVGGGSTSVFSDDEESASFYNDLYMLQVGPSQLVWEKVPQGGDIPSKRDGASLCAVCSTLYLFGGKSELVADESLSGLYTFDTGTLCWERCSTQGPQPRTLHHSQAVVGKNIYVFGGIYKGNATNTMYMLNTATLTWTPLRTSGGKPSPRCDHSSCAIGDKIYVFGGCAGDNVWLNDLHIFDTATLTWTSPMVKGEAPPARGCHTFVSHHDKDIYVFGGSNDSNIENMSFNDLYKLSLGRLKWKHPLYSGIPPERRYSHTTFILHSHMYVIGGINEQREFNDVHILKLINPSDRQPVMKSVLEDFGVHNENVGYTPTRTPQPRYELSDPPAVTSPRSRLPPNLPSHESPDFGEARASAIKLIQDAFSILEDKFKQLEVERAALSTARQAFAKEKEEYKTTYGRQQKELRDMLENHKAQNEEWLRQRKQENDADRKTIAKEKAQLAEERARILAEQDSLSDKSRKLVSVMQQFKAV</sequence>
<dbReference type="Proteomes" id="UP000838412">
    <property type="component" value="Chromosome 13"/>
</dbReference>
<evidence type="ECO:0000256" key="1">
    <source>
        <dbReference type="ARBA" id="ARBA00022441"/>
    </source>
</evidence>
<dbReference type="OrthoDB" id="10251809at2759"/>
<dbReference type="PANTHER" id="PTHR46093:SF18">
    <property type="entry name" value="FIBRONECTIN TYPE-III DOMAIN-CONTAINING PROTEIN"/>
    <property type="match status" value="1"/>
</dbReference>
<gene>
    <name evidence="5" type="primary">HCFC1</name>
    <name evidence="5" type="ORF">BLAG_LOCUS6346</name>
</gene>
<evidence type="ECO:0000256" key="2">
    <source>
        <dbReference type="ARBA" id="ARBA00022737"/>
    </source>
</evidence>
<dbReference type="PANTHER" id="PTHR46093">
    <property type="entry name" value="ACYL-COA-BINDING DOMAIN-CONTAINING PROTEIN 5"/>
    <property type="match status" value="1"/>
</dbReference>
<dbReference type="SUPFAM" id="SSF117281">
    <property type="entry name" value="Kelch motif"/>
    <property type="match status" value="1"/>
</dbReference>
<keyword evidence="1" id="KW-0880">Kelch repeat</keyword>
<feature type="coiled-coil region" evidence="3">
    <location>
        <begin position="399"/>
        <end position="495"/>
    </location>
</feature>
<evidence type="ECO:0000313" key="5">
    <source>
        <dbReference type="EMBL" id="CAH1243354.1"/>
    </source>
</evidence>
<evidence type="ECO:0000313" key="6">
    <source>
        <dbReference type="Proteomes" id="UP000838412"/>
    </source>
</evidence>
<dbReference type="SMART" id="SM00612">
    <property type="entry name" value="Kelch"/>
    <property type="match status" value="2"/>
</dbReference>
<dbReference type="Gene3D" id="2.120.10.80">
    <property type="entry name" value="Kelch-type beta propeller"/>
    <property type="match status" value="2"/>
</dbReference>
<evidence type="ECO:0000256" key="4">
    <source>
        <dbReference type="SAM" id="MobiDB-lite"/>
    </source>
</evidence>
<organism evidence="5 6">
    <name type="scientific">Branchiostoma lanceolatum</name>
    <name type="common">Common lancelet</name>
    <name type="synonym">Amphioxus lanceolatum</name>
    <dbReference type="NCBI Taxonomy" id="7740"/>
    <lineage>
        <taxon>Eukaryota</taxon>
        <taxon>Metazoa</taxon>
        <taxon>Chordata</taxon>
        <taxon>Cephalochordata</taxon>
        <taxon>Leptocardii</taxon>
        <taxon>Amphioxiformes</taxon>
        <taxon>Branchiostomatidae</taxon>
        <taxon>Branchiostoma</taxon>
    </lineage>
</organism>
<keyword evidence="6" id="KW-1185">Reference proteome</keyword>
<accession>A0A8J9YX72</accession>
<dbReference type="EMBL" id="OV696698">
    <property type="protein sequence ID" value="CAH1243354.1"/>
    <property type="molecule type" value="Genomic_DNA"/>
</dbReference>
<dbReference type="AlphaFoldDB" id="A0A8J9YX72"/>
<dbReference type="InterPro" id="IPR011043">
    <property type="entry name" value="Gal_Oxase/kelch_b-propeller"/>
</dbReference>
<dbReference type="Pfam" id="PF24681">
    <property type="entry name" value="Kelch_KLHDC2_KLHL20_DRC7"/>
    <property type="match status" value="1"/>
</dbReference>
<dbReference type="InterPro" id="IPR006652">
    <property type="entry name" value="Kelch_1"/>
</dbReference>
<evidence type="ECO:0000256" key="3">
    <source>
        <dbReference type="SAM" id="Coils"/>
    </source>
</evidence>
<dbReference type="InterPro" id="IPR015915">
    <property type="entry name" value="Kelch-typ_b-propeller"/>
</dbReference>
<proteinExistence type="predicted"/>
<keyword evidence="2" id="KW-0677">Repeat</keyword>